<comment type="caution">
    <text evidence="2">The sequence shown here is derived from an EMBL/GenBank/DDBJ whole genome shotgun (WGS) entry which is preliminary data.</text>
</comment>
<dbReference type="RefSeq" id="WP_191243352.1">
    <property type="nucleotide sequence ID" value="NZ_BNAU01000001.1"/>
</dbReference>
<gene>
    <name evidence="2" type="ORF">GCM10017786_11100</name>
</gene>
<accession>A0ABQ3IF12</accession>
<reference evidence="3" key="1">
    <citation type="journal article" date="2019" name="Int. J. Syst. Evol. Microbiol.">
        <title>The Global Catalogue of Microorganisms (GCM) 10K type strain sequencing project: providing services to taxonomists for standard genome sequencing and annotation.</title>
        <authorList>
            <consortium name="The Broad Institute Genomics Platform"/>
            <consortium name="The Broad Institute Genome Sequencing Center for Infectious Disease"/>
            <person name="Wu L."/>
            <person name="Ma J."/>
        </authorList>
    </citation>
    <scope>NUCLEOTIDE SEQUENCE [LARGE SCALE GENOMIC DNA]</scope>
    <source>
        <strain evidence="3">CGMCC 4.7677</strain>
    </source>
</reference>
<proteinExistence type="predicted"/>
<keyword evidence="1" id="KW-0812">Transmembrane</keyword>
<organism evidence="2 3">
    <name type="scientific">Amycolatopsis deserti</name>
    <dbReference type="NCBI Taxonomy" id="185696"/>
    <lineage>
        <taxon>Bacteria</taxon>
        <taxon>Bacillati</taxon>
        <taxon>Actinomycetota</taxon>
        <taxon>Actinomycetes</taxon>
        <taxon>Pseudonocardiales</taxon>
        <taxon>Pseudonocardiaceae</taxon>
        <taxon>Amycolatopsis</taxon>
    </lineage>
</organism>
<dbReference type="Proteomes" id="UP000605897">
    <property type="component" value="Unassembled WGS sequence"/>
</dbReference>
<evidence type="ECO:0008006" key="4">
    <source>
        <dbReference type="Google" id="ProtNLM"/>
    </source>
</evidence>
<dbReference type="EMBL" id="BNAU01000001">
    <property type="protein sequence ID" value="GHE82146.1"/>
    <property type="molecule type" value="Genomic_DNA"/>
</dbReference>
<protein>
    <recommendedName>
        <fullName evidence="4">Cobalt transporter</fullName>
    </recommendedName>
</protein>
<keyword evidence="3" id="KW-1185">Reference proteome</keyword>
<keyword evidence="1" id="KW-1133">Transmembrane helix</keyword>
<name>A0ABQ3IF12_9PSEU</name>
<feature type="transmembrane region" description="Helical" evidence="1">
    <location>
        <begin position="65"/>
        <end position="86"/>
    </location>
</feature>
<sequence length="92" mass="9710">MTPRTTVAVISVVAMAVGAFVGFQSLMSLMAEPAFVTATGAACDPSEQLRRYVLEDCFPAKLEAHPVGVALSGFGLLGLIYARLLMPHPGHH</sequence>
<evidence type="ECO:0000256" key="1">
    <source>
        <dbReference type="SAM" id="Phobius"/>
    </source>
</evidence>
<evidence type="ECO:0000313" key="2">
    <source>
        <dbReference type="EMBL" id="GHE82146.1"/>
    </source>
</evidence>
<evidence type="ECO:0000313" key="3">
    <source>
        <dbReference type="Proteomes" id="UP000605897"/>
    </source>
</evidence>
<keyword evidence="1" id="KW-0472">Membrane</keyword>